<feature type="region of interest" description="Disordered" evidence="1">
    <location>
        <begin position="873"/>
        <end position="930"/>
    </location>
</feature>
<feature type="region of interest" description="Disordered" evidence="1">
    <location>
        <begin position="194"/>
        <end position="268"/>
    </location>
</feature>
<reference evidence="3" key="1">
    <citation type="submission" date="2019-01" db="EMBL/GenBank/DDBJ databases">
        <title>Draft genome sequences of three monokaryotic isolates of the white-rot basidiomycete fungus Dichomitus squalens.</title>
        <authorList>
            <consortium name="DOE Joint Genome Institute"/>
            <person name="Lopez S.C."/>
            <person name="Andreopoulos B."/>
            <person name="Pangilinan J."/>
            <person name="Lipzen A."/>
            <person name="Riley R."/>
            <person name="Ahrendt S."/>
            <person name="Ng V."/>
            <person name="Barry K."/>
            <person name="Daum C."/>
            <person name="Grigoriev I.V."/>
            <person name="Hilden K.S."/>
            <person name="Makela M.R."/>
            <person name="de Vries R.P."/>
        </authorList>
    </citation>
    <scope>NUCLEOTIDE SEQUENCE [LARGE SCALE GENOMIC DNA]</scope>
    <source>
        <strain evidence="3">OM18370.1</strain>
    </source>
</reference>
<dbReference type="InterPro" id="IPR011009">
    <property type="entry name" value="Kinase-like_dom_sf"/>
</dbReference>
<evidence type="ECO:0000259" key="2">
    <source>
        <dbReference type="Pfam" id="PF17667"/>
    </source>
</evidence>
<dbReference type="SUPFAM" id="SSF56112">
    <property type="entry name" value="Protein kinase-like (PK-like)"/>
    <property type="match status" value="1"/>
</dbReference>
<dbReference type="Proteomes" id="UP000292957">
    <property type="component" value="Unassembled WGS sequence"/>
</dbReference>
<dbReference type="AlphaFoldDB" id="A0A4Q9MJG0"/>
<feature type="region of interest" description="Disordered" evidence="1">
    <location>
        <begin position="946"/>
        <end position="968"/>
    </location>
</feature>
<dbReference type="EMBL" id="ML143437">
    <property type="protein sequence ID" value="TBU27057.1"/>
    <property type="molecule type" value="Genomic_DNA"/>
</dbReference>
<feature type="compositionally biased region" description="Low complexity" evidence="1">
    <location>
        <begin position="883"/>
        <end position="895"/>
    </location>
</feature>
<dbReference type="OrthoDB" id="2742759at2759"/>
<accession>A0A4Q9MJG0</accession>
<dbReference type="PANTHER" id="PTHR38248:SF2">
    <property type="entry name" value="FUNK1 11"/>
    <property type="match status" value="1"/>
</dbReference>
<feature type="domain" description="Fungal-type protein kinase" evidence="2">
    <location>
        <begin position="331"/>
        <end position="745"/>
    </location>
</feature>
<dbReference type="InterPro" id="IPR040976">
    <property type="entry name" value="Pkinase_fungal"/>
</dbReference>
<evidence type="ECO:0000313" key="3">
    <source>
        <dbReference type="EMBL" id="TBU27057.1"/>
    </source>
</evidence>
<dbReference type="Pfam" id="PF17667">
    <property type="entry name" value="Pkinase_fungal"/>
    <property type="match status" value="1"/>
</dbReference>
<sequence>MPPKSVYSSRHEIHHADSPYTTNDPASQLSQSSQWSQTTQSRALRKEGSGGGAWNVPVAHITMTETSGQTYGFALKTSDDRYIRLADEANRWILGPMPPMAFIDEFLSLDEVGVKGYMPSPAGAFDAVPTEGAKEEDFYEPLARAINAAGRCPGFTFCDTHLHEDTSDPSEGKAGHVKPDVCGYANEHLDRIETPALKQARTRGTGYAEGGPNGASITEDQGDSPASGMRRSARGGARSGSSKRGRVVHTGPHERGSAGGDGRLPEWESHGVRLPVPASAPANQPVTVPVKRTDMGYAALVVEVKATSHEDVFCDPSSPDSDRNKWSFITQSNSKEAQRRLGQIVAYASETCKRQHRHCCFSISMTGQFVRLIRWDRAGAIVSERFNVREKPELLCEFLWRFASASHTTRGYDLTVEPATPEQVTEFRSAVEKHIAQQGVISRNFYARDALKEHFDEQSVTAIHLPDSPYFEQDGHYLLVSRPMSVPLSVTGRGTRTYWAVDSRTKQVQLLKDTWRYDVGQYRQETEGQILRALSAITKHVPPVMHEEDVLKSVVVADDLQDGQLLEIQYTSGDVQTTLTQDYLECPWVCRGGRTLGRMKQLVIRRIHHRLVLGAAGYPLQRFRHSEELLHGAYDALKALKSAYDVEKRLHRDITPGNIILYRDIDSESESEKRISKRCRRGYLIDWELSRKCEHGSSHSTNVEDLPVSATWQFLSATVATQLRRTTMTMTHIDDIESLIYVVLYCALLWLPFDDPSDQNLPYRIDNALLMFDYWHRYADGSAPSGGLHKTANLQDRIYTGSLEWATPTIQQWISQALDHCTRRSRSHVSTPEAFYDWYGKFLEAQQGSEISERNDNTKVEAIKHVFKSKKPLTALNKPVHQSTTPAASSSASRTINKRPLEDDTEISSTGNSDGPPAPKRARKGGETFLRPPAWNYHSYRSASHTVSSSTSLTVPGGDASISGDDMDDYSPYGVAASSSRDLGIEWDGTL</sequence>
<organism evidence="3">
    <name type="scientific">Dichomitus squalens</name>
    <dbReference type="NCBI Taxonomy" id="114155"/>
    <lineage>
        <taxon>Eukaryota</taxon>
        <taxon>Fungi</taxon>
        <taxon>Dikarya</taxon>
        <taxon>Basidiomycota</taxon>
        <taxon>Agaricomycotina</taxon>
        <taxon>Agaricomycetes</taxon>
        <taxon>Polyporales</taxon>
        <taxon>Polyporaceae</taxon>
        <taxon>Dichomitus</taxon>
    </lineage>
</organism>
<feature type="compositionally biased region" description="Low complexity" evidence="1">
    <location>
        <begin position="27"/>
        <end position="41"/>
    </location>
</feature>
<feature type="compositionally biased region" description="Low complexity" evidence="1">
    <location>
        <begin position="224"/>
        <end position="240"/>
    </location>
</feature>
<proteinExistence type="predicted"/>
<protein>
    <recommendedName>
        <fullName evidence="2">Fungal-type protein kinase domain-containing protein</fullName>
    </recommendedName>
</protein>
<evidence type="ECO:0000256" key="1">
    <source>
        <dbReference type="SAM" id="MobiDB-lite"/>
    </source>
</evidence>
<name>A0A4Q9MJG0_9APHY</name>
<gene>
    <name evidence="3" type="ORF">BD311DRAFT_697380</name>
</gene>
<dbReference type="Gene3D" id="1.10.510.10">
    <property type="entry name" value="Transferase(Phosphotransferase) domain 1"/>
    <property type="match status" value="1"/>
</dbReference>
<feature type="region of interest" description="Disordered" evidence="1">
    <location>
        <begin position="1"/>
        <end position="51"/>
    </location>
</feature>
<dbReference type="PANTHER" id="PTHR38248">
    <property type="entry name" value="FUNK1 6"/>
    <property type="match status" value="1"/>
</dbReference>